<proteinExistence type="predicted"/>
<evidence type="ECO:0000256" key="3">
    <source>
        <dbReference type="ARBA" id="ARBA00023163"/>
    </source>
</evidence>
<keyword evidence="2" id="KW-0238">DNA-binding</keyword>
<feature type="domain" description="HTH arsR-type" evidence="4">
    <location>
        <begin position="28"/>
        <end position="122"/>
    </location>
</feature>
<dbReference type="InterPro" id="IPR001845">
    <property type="entry name" value="HTH_ArsR_DNA-bd_dom"/>
</dbReference>
<dbReference type="RefSeq" id="WP_019543060.1">
    <property type="nucleotide sequence ID" value="NZ_DBGAXS010000069.1"/>
</dbReference>
<reference evidence="5 6" key="1">
    <citation type="submission" date="2020-04" db="EMBL/GenBank/DDBJ databases">
        <authorList>
            <person name="Hitch T.C.A."/>
            <person name="Wylensek D."/>
            <person name="Clavel T."/>
        </authorList>
    </citation>
    <scope>NUCLEOTIDE SEQUENCE [LARGE SCALE GENOMIC DNA]</scope>
    <source>
        <strain evidence="5 6">PG-130-P53-12</strain>
    </source>
</reference>
<dbReference type="NCBIfam" id="NF033788">
    <property type="entry name" value="HTH_metalloreg"/>
    <property type="match status" value="1"/>
</dbReference>
<sequence length="122" mass="13775">MKKTEPADLCEIHKTHPEALEMARLHEADDETSLRLADIFKVLGDRTRIKLLSLLAHKEELCVCDIAEALGMGQSAISHQLRVLRNARLVKFHKVGKEAFYSLDDDHVVTLMQQGLDHVLHG</sequence>
<evidence type="ECO:0000256" key="1">
    <source>
        <dbReference type="ARBA" id="ARBA00023015"/>
    </source>
</evidence>
<accession>A0A848B5H7</accession>
<dbReference type="SUPFAM" id="SSF46785">
    <property type="entry name" value="Winged helix' DNA-binding domain"/>
    <property type="match status" value="1"/>
</dbReference>
<dbReference type="PROSITE" id="PS50987">
    <property type="entry name" value="HTH_ARSR_2"/>
    <property type="match status" value="1"/>
</dbReference>
<dbReference type="SMART" id="SM00418">
    <property type="entry name" value="HTH_ARSR"/>
    <property type="match status" value="1"/>
</dbReference>
<dbReference type="AlphaFoldDB" id="A0A848B5H7"/>
<dbReference type="InterPro" id="IPR051011">
    <property type="entry name" value="Metal_resp_trans_reg"/>
</dbReference>
<dbReference type="EMBL" id="JABAFA010000038">
    <property type="protein sequence ID" value="NMD99569.1"/>
    <property type="molecule type" value="Genomic_DNA"/>
</dbReference>
<evidence type="ECO:0000256" key="2">
    <source>
        <dbReference type="ARBA" id="ARBA00023125"/>
    </source>
</evidence>
<evidence type="ECO:0000313" key="5">
    <source>
        <dbReference type="EMBL" id="NMD99569.1"/>
    </source>
</evidence>
<dbReference type="GO" id="GO:0003700">
    <property type="term" value="F:DNA-binding transcription factor activity"/>
    <property type="evidence" value="ECO:0007669"/>
    <property type="project" value="InterPro"/>
</dbReference>
<evidence type="ECO:0000313" key="6">
    <source>
        <dbReference type="Proteomes" id="UP000543804"/>
    </source>
</evidence>
<protein>
    <submittedName>
        <fullName evidence="5">Winged helix-turn-helix transcriptional regulator</fullName>
    </submittedName>
</protein>
<keyword evidence="1" id="KW-0805">Transcription regulation</keyword>
<dbReference type="PANTHER" id="PTHR43132">
    <property type="entry name" value="ARSENICAL RESISTANCE OPERON REPRESSOR ARSR-RELATED"/>
    <property type="match status" value="1"/>
</dbReference>
<dbReference type="CDD" id="cd00090">
    <property type="entry name" value="HTH_ARSR"/>
    <property type="match status" value="1"/>
</dbReference>
<keyword evidence="6" id="KW-1185">Reference proteome</keyword>
<comment type="caution">
    <text evidence="5">The sequence shown here is derived from an EMBL/GenBank/DDBJ whole genome shotgun (WGS) entry which is preliminary data.</text>
</comment>
<evidence type="ECO:0000259" key="4">
    <source>
        <dbReference type="PROSITE" id="PS50987"/>
    </source>
</evidence>
<dbReference type="Pfam" id="PF01022">
    <property type="entry name" value="HTH_5"/>
    <property type="match status" value="1"/>
</dbReference>
<dbReference type="PRINTS" id="PR00778">
    <property type="entry name" value="HTHARSR"/>
</dbReference>
<dbReference type="GO" id="GO:0003677">
    <property type="term" value="F:DNA binding"/>
    <property type="evidence" value="ECO:0007669"/>
    <property type="project" value="UniProtKB-KW"/>
</dbReference>
<name>A0A848B5H7_9FIRM</name>
<keyword evidence="3" id="KW-0804">Transcription</keyword>
<organism evidence="5 6">
    <name type="scientific">Selenomonas bovis</name>
    <dbReference type="NCBI Taxonomy" id="416586"/>
    <lineage>
        <taxon>Bacteria</taxon>
        <taxon>Bacillati</taxon>
        <taxon>Bacillota</taxon>
        <taxon>Negativicutes</taxon>
        <taxon>Selenomonadales</taxon>
        <taxon>Selenomonadaceae</taxon>
        <taxon>Selenomonas</taxon>
    </lineage>
</organism>
<dbReference type="PANTHER" id="PTHR43132:SF6">
    <property type="entry name" value="HTH-TYPE TRANSCRIPTIONAL REPRESSOR CZRA"/>
    <property type="match status" value="1"/>
</dbReference>
<dbReference type="InterPro" id="IPR036388">
    <property type="entry name" value="WH-like_DNA-bd_sf"/>
</dbReference>
<dbReference type="InterPro" id="IPR011991">
    <property type="entry name" value="ArsR-like_HTH"/>
</dbReference>
<dbReference type="InterPro" id="IPR036390">
    <property type="entry name" value="WH_DNA-bd_sf"/>
</dbReference>
<dbReference type="Proteomes" id="UP000543804">
    <property type="component" value="Unassembled WGS sequence"/>
</dbReference>
<gene>
    <name evidence="5" type="ORF">HF878_08850</name>
</gene>
<dbReference type="Gene3D" id="1.10.10.10">
    <property type="entry name" value="Winged helix-like DNA-binding domain superfamily/Winged helix DNA-binding domain"/>
    <property type="match status" value="1"/>
</dbReference>